<accession>A0A6A7BHB2</accession>
<gene>
    <name evidence="2" type="ORF">T440DRAFT_243821</name>
</gene>
<feature type="region of interest" description="Disordered" evidence="1">
    <location>
        <begin position="194"/>
        <end position="213"/>
    </location>
</feature>
<evidence type="ECO:0000313" key="2">
    <source>
        <dbReference type="EMBL" id="KAF2854820.1"/>
    </source>
</evidence>
<proteinExistence type="predicted"/>
<name>A0A6A7BHB2_9PLEO</name>
<protein>
    <submittedName>
        <fullName evidence="2">Uncharacterized protein</fullName>
    </submittedName>
</protein>
<organism evidence="2 3">
    <name type="scientific">Plenodomus tracheiphilus IPT5</name>
    <dbReference type="NCBI Taxonomy" id="1408161"/>
    <lineage>
        <taxon>Eukaryota</taxon>
        <taxon>Fungi</taxon>
        <taxon>Dikarya</taxon>
        <taxon>Ascomycota</taxon>
        <taxon>Pezizomycotina</taxon>
        <taxon>Dothideomycetes</taxon>
        <taxon>Pleosporomycetidae</taxon>
        <taxon>Pleosporales</taxon>
        <taxon>Pleosporineae</taxon>
        <taxon>Leptosphaeriaceae</taxon>
        <taxon>Plenodomus</taxon>
    </lineage>
</organism>
<dbReference type="EMBL" id="MU006292">
    <property type="protein sequence ID" value="KAF2854820.1"/>
    <property type="molecule type" value="Genomic_DNA"/>
</dbReference>
<dbReference type="AlphaFoldDB" id="A0A6A7BHB2"/>
<dbReference type="Proteomes" id="UP000799423">
    <property type="component" value="Unassembled WGS sequence"/>
</dbReference>
<reference evidence="2" key="1">
    <citation type="submission" date="2020-01" db="EMBL/GenBank/DDBJ databases">
        <authorList>
            <consortium name="DOE Joint Genome Institute"/>
            <person name="Haridas S."/>
            <person name="Albert R."/>
            <person name="Binder M."/>
            <person name="Bloem J."/>
            <person name="Labutti K."/>
            <person name="Salamov A."/>
            <person name="Andreopoulos B."/>
            <person name="Baker S.E."/>
            <person name="Barry K."/>
            <person name="Bills G."/>
            <person name="Bluhm B.H."/>
            <person name="Cannon C."/>
            <person name="Castanera R."/>
            <person name="Culley D.E."/>
            <person name="Daum C."/>
            <person name="Ezra D."/>
            <person name="Gonzalez J.B."/>
            <person name="Henrissat B."/>
            <person name="Kuo A."/>
            <person name="Liang C."/>
            <person name="Lipzen A."/>
            <person name="Lutzoni F."/>
            <person name="Magnuson J."/>
            <person name="Mondo S."/>
            <person name="Nolan M."/>
            <person name="Ohm R."/>
            <person name="Pangilinan J."/>
            <person name="Park H.-J."/>
            <person name="Ramirez L."/>
            <person name="Alfaro M."/>
            <person name="Sun H."/>
            <person name="Tritt A."/>
            <person name="Yoshinaga Y."/>
            <person name="Zwiers L.-H."/>
            <person name="Turgeon B.G."/>
            <person name="Goodwin S.B."/>
            <person name="Spatafora J.W."/>
            <person name="Crous P.W."/>
            <person name="Grigoriev I.V."/>
        </authorList>
    </citation>
    <scope>NUCLEOTIDE SEQUENCE</scope>
    <source>
        <strain evidence="2">IPT5</strain>
    </source>
</reference>
<evidence type="ECO:0000256" key="1">
    <source>
        <dbReference type="SAM" id="MobiDB-lite"/>
    </source>
</evidence>
<evidence type="ECO:0000313" key="3">
    <source>
        <dbReference type="Proteomes" id="UP000799423"/>
    </source>
</evidence>
<keyword evidence="3" id="KW-1185">Reference proteome</keyword>
<sequence length="213" mass="23203">MPLSPPLLPLCFPHGGRCTCEDSAVLLSITTTKAGGCLRIAGRCDSHWRTDCAQQPNRQRLQLSGSHLTAPCTFWPPPVVKAVVKMMLLALICGVRRHDDCSKTVELGGCPSEPVRHTVVAGGNLANDGHRKRNKSPLAVTTRLTLRNQGSRLAPDQGRSFGPVQFLLDLTWHPGRPAHARAFCDSARGRYPTLPSNLPEPPLFHTTSTYTLT</sequence>